<keyword evidence="1" id="KW-0812">Transmembrane</keyword>
<dbReference type="Proteomes" id="UP000520767">
    <property type="component" value="Unassembled WGS sequence"/>
</dbReference>
<name>A0A7W7PZN9_9PSEU</name>
<dbReference type="EMBL" id="JACHJQ010000001">
    <property type="protein sequence ID" value="MBB4904277.1"/>
    <property type="molecule type" value="Genomic_DNA"/>
</dbReference>
<comment type="caution">
    <text evidence="2">The sequence shown here is derived from an EMBL/GenBank/DDBJ whole genome shotgun (WGS) entry which is preliminary data.</text>
</comment>
<keyword evidence="1" id="KW-1133">Transmembrane helix</keyword>
<keyword evidence="1" id="KW-0472">Membrane</keyword>
<gene>
    <name evidence="2" type="ORF">FHR82_000487</name>
</gene>
<dbReference type="RefSeq" id="WP_184808548.1">
    <property type="nucleotide sequence ID" value="NZ_JACHJQ010000001.1"/>
</dbReference>
<evidence type="ECO:0000313" key="2">
    <source>
        <dbReference type="EMBL" id="MBB4904277.1"/>
    </source>
</evidence>
<accession>A0A7W7PZN9</accession>
<keyword evidence="3" id="KW-1185">Reference proteome</keyword>
<sequence length="60" mass="6274">MAARKHDRTSPPDDRLPMRWAFILFVAVIVGIGASSVGGVVGGWGAALITITILQKVVGT</sequence>
<proteinExistence type="predicted"/>
<evidence type="ECO:0000256" key="1">
    <source>
        <dbReference type="SAM" id="Phobius"/>
    </source>
</evidence>
<evidence type="ECO:0000313" key="3">
    <source>
        <dbReference type="Proteomes" id="UP000520767"/>
    </source>
</evidence>
<feature type="transmembrane region" description="Helical" evidence="1">
    <location>
        <begin position="21"/>
        <end position="54"/>
    </location>
</feature>
<dbReference type="AlphaFoldDB" id="A0A7W7PZN9"/>
<protein>
    <submittedName>
        <fullName evidence="2">Uncharacterized protein</fullName>
    </submittedName>
</protein>
<reference evidence="2 3" key="1">
    <citation type="submission" date="2020-08" db="EMBL/GenBank/DDBJ databases">
        <title>Genomic Encyclopedia of Type Strains, Phase III (KMG-III): the genomes of soil and plant-associated and newly described type strains.</title>
        <authorList>
            <person name="Whitman W."/>
        </authorList>
    </citation>
    <scope>NUCLEOTIDE SEQUENCE [LARGE SCALE GENOMIC DNA]</scope>
    <source>
        <strain evidence="2 3">CECT 8960</strain>
    </source>
</reference>
<organism evidence="2 3">
    <name type="scientific">Actinophytocola algeriensis</name>
    <dbReference type="NCBI Taxonomy" id="1768010"/>
    <lineage>
        <taxon>Bacteria</taxon>
        <taxon>Bacillati</taxon>
        <taxon>Actinomycetota</taxon>
        <taxon>Actinomycetes</taxon>
        <taxon>Pseudonocardiales</taxon>
        <taxon>Pseudonocardiaceae</taxon>
    </lineage>
</organism>